<organism evidence="2 3">
    <name type="scientific">Sinobacterium caligoides</name>
    <dbReference type="NCBI Taxonomy" id="933926"/>
    <lineage>
        <taxon>Bacteria</taxon>
        <taxon>Pseudomonadati</taxon>
        <taxon>Pseudomonadota</taxon>
        <taxon>Gammaproteobacteria</taxon>
        <taxon>Cellvibrionales</taxon>
        <taxon>Spongiibacteraceae</taxon>
        <taxon>Sinobacterium</taxon>
    </lineage>
</organism>
<dbReference type="AlphaFoldDB" id="A0A3N2DDK5"/>
<name>A0A3N2DDK5_9GAMM</name>
<sequence>MIKTITLTIAIILLASCSSTPLPESVVTDVNNLKNEYFPVEPLIAKSKIEIPVKGTMVTKDIRTLTNKEKLDFLGDTRVVVKLAKVTKSGELSYLTGKVTSEKGSYVAFMDYANFFIDDLSNGDEIVGRARVGVGLRLIAKVKTNKKGIDLGSVLKIGFAANKNELSGELEVRAIGVTSKEIQDLLPGSLPNLDESSIQRALEAMAAVKTKIHDTNTSVQPRIMSVSLNNRNMVQAAGVKPAS</sequence>
<keyword evidence="1" id="KW-0732">Signal</keyword>
<evidence type="ECO:0008006" key="4">
    <source>
        <dbReference type="Google" id="ProtNLM"/>
    </source>
</evidence>
<keyword evidence="3" id="KW-1185">Reference proteome</keyword>
<evidence type="ECO:0000313" key="2">
    <source>
        <dbReference type="EMBL" id="ROR97881.1"/>
    </source>
</evidence>
<feature type="chain" id="PRO_5018324053" description="Lipoprotein" evidence="1">
    <location>
        <begin position="22"/>
        <end position="243"/>
    </location>
</feature>
<dbReference type="RefSeq" id="WP_123713879.1">
    <property type="nucleotide sequence ID" value="NZ_RKHR01000008.1"/>
</dbReference>
<dbReference type="PROSITE" id="PS51257">
    <property type="entry name" value="PROKAR_LIPOPROTEIN"/>
    <property type="match status" value="1"/>
</dbReference>
<evidence type="ECO:0000313" key="3">
    <source>
        <dbReference type="Proteomes" id="UP000275394"/>
    </source>
</evidence>
<evidence type="ECO:0000256" key="1">
    <source>
        <dbReference type="SAM" id="SignalP"/>
    </source>
</evidence>
<reference evidence="2 3" key="1">
    <citation type="submission" date="2018-11" db="EMBL/GenBank/DDBJ databases">
        <title>Genomic Encyclopedia of Type Strains, Phase IV (KMG-IV): sequencing the most valuable type-strain genomes for metagenomic binning, comparative biology and taxonomic classification.</title>
        <authorList>
            <person name="Goeker M."/>
        </authorList>
    </citation>
    <scope>NUCLEOTIDE SEQUENCE [LARGE SCALE GENOMIC DNA]</scope>
    <source>
        <strain evidence="2 3">DSM 100316</strain>
    </source>
</reference>
<proteinExistence type="predicted"/>
<protein>
    <recommendedName>
        <fullName evidence="4">Lipoprotein</fullName>
    </recommendedName>
</protein>
<gene>
    <name evidence="2" type="ORF">EDC56_3548</name>
</gene>
<comment type="caution">
    <text evidence="2">The sequence shown here is derived from an EMBL/GenBank/DDBJ whole genome shotgun (WGS) entry which is preliminary data.</text>
</comment>
<accession>A0A3N2DDK5</accession>
<dbReference type="OrthoDB" id="7593748at2"/>
<dbReference type="Proteomes" id="UP000275394">
    <property type="component" value="Unassembled WGS sequence"/>
</dbReference>
<dbReference type="EMBL" id="RKHR01000008">
    <property type="protein sequence ID" value="ROR97881.1"/>
    <property type="molecule type" value="Genomic_DNA"/>
</dbReference>
<feature type="signal peptide" evidence="1">
    <location>
        <begin position="1"/>
        <end position="21"/>
    </location>
</feature>